<gene>
    <name evidence="3" type="ORF">MP11Mi_24220</name>
</gene>
<dbReference type="AlphaFoldDB" id="A0AA97CYB9"/>
<dbReference type="Pfam" id="PF00795">
    <property type="entry name" value="CN_hydrolase"/>
    <property type="match status" value="1"/>
</dbReference>
<proteinExistence type="predicted"/>
<evidence type="ECO:0000259" key="2">
    <source>
        <dbReference type="PROSITE" id="PS50263"/>
    </source>
</evidence>
<name>A0AA97CYB9_9ACTN</name>
<accession>A0AA97CYB9</accession>
<dbReference type="InterPro" id="IPR050345">
    <property type="entry name" value="Aliph_Amidase/BUP"/>
</dbReference>
<protein>
    <recommendedName>
        <fullName evidence="2">CN hydrolase domain-containing protein</fullName>
    </recommendedName>
</protein>
<dbReference type="EMBL" id="CP128986">
    <property type="protein sequence ID" value="WOC13321.1"/>
    <property type="molecule type" value="Genomic_DNA"/>
</dbReference>
<dbReference type="GO" id="GO:0016811">
    <property type="term" value="F:hydrolase activity, acting on carbon-nitrogen (but not peptide) bonds, in linear amides"/>
    <property type="evidence" value="ECO:0007669"/>
    <property type="project" value="UniProtKB-ARBA"/>
</dbReference>
<dbReference type="PANTHER" id="PTHR43674:SF2">
    <property type="entry name" value="BETA-UREIDOPROPIONASE"/>
    <property type="match status" value="1"/>
</dbReference>
<evidence type="ECO:0000256" key="1">
    <source>
        <dbReference type="ARBA" id="ARBA00022801"/>
    </source>
</evidence>
<dbReference type="Gene3D" id="3.60.110.10">
    <property type="entry name" value="Carbon-nitrogen hydrolase"/>
    <property type="match status" value="1"/>
</dbReference>
<dbReference type="SUPFAM" id="SSF56317">
    <property type="entry name" value="Carbon-nitrogen hydrolase"/>
    <property type="match status" value="1"/>
</dbReference>
<feature type="domain" description="CN hydrolase" evidence="2">
    <location>
        <begin position="11"/>
        <end position="245"/>
    </location>
</feature>
<evidence type="ECO:0000313" key="3">
    <source>
        <dbReference type="EMBL" id="WOC13321.1"/>
    </source>
</evidence>
<keyword evidence="1" id="KW-0378">Hydrolase</keyword>
<dbReference type="PROSITE" id="PS50263">
    <property type="entry name" value="CN_HYDROLASE"/>
    <property type="match status" value="1"/>
</dbReference>
<organism evidence="3">
    <name type="scientific">Gordonia sp. MP11Mi</name>
    <dbReference type="NCBI Taxonomy" id="3022769"/>
    <lineage>
        <taxon>Bacteria</taxon>
        <taxon>Bacillati</taxon>
        <taxon>Actinomycetota</taxon>
        <taxon>Actinomycetes</taxon>
        <taxon>Mycobacteriales</taxon>
        <taxon>Gordoniaceae</taxon>
        <taxon>Gordonia</taxon>
    </lineage>
</organism>
<dbReference type="InterPro" id="IPR036526">
    <property type="entry name" value="C-N_Hydrolase_sf"/>
</dbReference>
<dbReference type="PANTHER" id="PTHR43674">
    <property type="entry name" value="NITRILASE C965.09-RELATED"/>
    <property type="match status" value="1"/>
</dbReference>
<dbReference type="InterPro" id="IPR003010">
    <property type="entry name" value="C-N_Hydrolase"/>
</dbReference>
<sequence length="273" mass="28662">MSSHSGPDPLIHTTVIQVPAPVAPAGDRTRMVDDLVADTDVPNGGIIVIPEFALTGYDLAYDQHELAAEANDTIAYLKDLAVRTGNAVVTALPRDTGVAIEDASVVVGSDGSVAFGGKHFLWGEEARYFCPSASPGLLVPTPSAVVGVVICYEAGFPETVRRLALDGAEVIAIPAAFGHARRHIWDVLTVSRAVENGCIVAAAGLCGTNDAGARFAARSTVVDPRGERLTVLDDGPGAVAVSIERDTIRASRAEVPYLADIRRMQERISATRP</sequence>
<dbReference type="CDD" id="cd07197">
    <property type="entry name" value="nitrilase"/>
    <property type="match status" value="1"/>
</dbReference>
<reference evidence="3" key="1">
    <citation type="submission" date="2023-06" db="EMBL/GenBank/DDBJ databases">
        <title>Gordonia sp. nov. and Pseudochrobactrum sp. nov., two species isolated from the burying beetle Nicrophorus vespilloides.</title>
        <authorList>
            <person name="Poehlein A."/>
            <person name="Guzman J."/>
            <person name="Daniel R."/>
            <person name="Vilcinskas A."/>
        </authorList>
    </citation>
    <scope>NUCLEOTIDE SEQUENCE</scope>
    <source>
        <strain evidence="3">MP11Mi</strain>
    </source>
</reference>